<evidence type="ECO:0000313" key="3">
    <source>
        <dbReference type="EMBL" id="KAF9604751.1"/>
    </source>
</evidence>
<dbReference type="Proteomes" id="UP000631114">
    <property type="component" value="Unassembled WGS sequence"/>
</dbReference>
<dbReference type="EMBL" id="JADFTS010000005">
    <property type="protein sequence ID" value="KAF9604751.1"/>
    <property type="molecule type" value="Genomic_DNA"/>
</dbReference>
<dbReference type="InterPro" id="IPR028889">
    <property type="entry name" value="USP"/>
</dbReference>
<evidence type="ECO:0000313" key="4">
    <source>
        <dbReference type="Proteomes" id="UP000631114"/>
    </source>
</evidence>
<dbReference type="PANTHER" id="PTHR24006">
    <property type="entry name" value="UBIQUITIN CARBOXYL-TERMINAL HYDROLASE"/>
    <property type="match status" value="1"/>
</dbReference>
<dbReference type="InterPro" id="IPR038765">
    <property type="entry name" value="Papain-like_cys_pep_sf"/>
</dbReference>
<comment type="caution">
    <text evidence="3">The sequence shown here is derived from an EMBL/GenBank/DDBJ whole genome shotgun (WGS) entry which is preliminary data.</text>
</comment>
<keyword evidence="4" id="KW-1185">Reference proteome</keyword>
<dbReference type="SUPFAM" id="SSF54001">
    <property type="entry name" value="Cysteine proteinases"/>
    <property type="match status" value="1"/>
</dbReference>
<gene>
    <name evidence="3" type="ORF">IFM89_009703</name>
</gene>
<dbReference type="PANTHER" id="PTHR24006:SF874">
    <property type="entry name" value="UBIQUITIN CARBOXYL-TERMINAL HYDROLASE 16"/>
    <property type="match status" value="1"/>
</dbReference>
<dbReference type="InterPro" id="IPR050164">
    <property type="entry name" value="Peptidase_C19"/>
</dbReference>
<dbReference type="PROSITE" id="PS50235">
    <property type="entry name" value="USP_3"/>
    <property type="match status" value="1"/>
</dbReference>
<organism evidence="3 4">
    <name type="scientific">Coptis chinensis</name>
    <dbReference type="NCBI Taxonomy" id="261450"/>
    <lineage>
        <taxon>Eukaryota</taxon>
        <taxon>Viridiplantae</taxon>
        <taxon>Streptophyta</taxon>
        <taxon>Embryophyta</taxon>
        <taxon>Tracheophyta</taxon>
        <taxon>Spermatophyta</taxon>
        <taxon>Magnoliopsida</taxon>
        <taxon>Ranunculales</taxon>
        <taxon>Ranunculaceae</taxon>
        <taxon>Coptidoideae</taxon>
        <taxon>Coptis</taxon>
    </lineage>
</organism>
<dbReference type="GO" id="GO:0016579">
    <property type="term" value="P:protein deubiquitination"/>
    <property type="evidence" value="ECO:0007669"/>
    <property type="project" value="InterPro"/>
</dbReference>
<dbReference type="GO" id="GO:0005634">
    <property type="term" value="C:nucleus"/>
    <property type="evidence" value="ECO:0007669"/>
    <property type="project" value="TreeGrafter"/>
</dbReference>
<name>A0A835LZ48_9MAGN</name>
<feature type="compositionally biased region" description="Polar residues" evidence="1">
    <location>
        <begin position="1"/>
        <end position="20"/>
    </location>
</feature>
<dbReference type="Pfam" id="PF00443">
    <property type="entry name" value="UCH"/>
    <property type="match status" value="1"/>
</dbReference>
<dbReference type="GO" id="GO:0005829">
    <property type="term" value="C:cytosol"/>
    <property type="evidence" value="ECO:0007669"/>
    <property type="project" value="TreeGrafter"/>
</dbReference>
<reference evidence="3 4" key="1">
    <citation type="submission" date="2020-10" db="EMBL/GenBank/DDBJ databases">
        <title>The Coptis chinensis genome and diversification of protoberbering-type alkaloids.</title>
        <authorList>
            <person name="Wang B."/>
            <person name="Shu S."/>
            <person name="Song C."/>
            <person name="Liu Y."/>
        </authorList>
    </citation>
    <scope>NUCLEOTIDE SEQUENCE [LARGE SCALE GENOMIC DNA]</scope>
    <source>
        <strain evidence="3">HL-2020</strain>
        <tissue evidence="3">Leaf</tissue>
    </source>
</reference>
<dbReference type="Gene3D" id="1.20.1270.220">
    <property type="match status" value="1"/>
</dbReference>
<accession>A0A835LZ48</accession>
<dbReference type="OrthoDB" id="420187at2759"/>
<sequence length="196" mass="22830">MRQEAPTSNFRRSKYNSGKSSHSENSDSKDKDQKHINLQRETNFICKETNQCQEQAGGIHLYQCDDEIEVDIDVVDVETLWELDRFVTYYKKSLSKKKKVVHQSEGEVGHYVQEVGGKFGKLNKVVLFLEILNLAPYMSGTSDKSPIYRLYAVVVHLDTMNAAFSRHYVCYIRNFKGKWLKIDDSIEIDVELQHEW</sequence>
<feature type="compositionally biased region" description="Basic and acidic residues" evidence="1">
    <location>
        <begin position="21"/>
        <end position="34"/>
    </location>
</feature>
<protein>
    <recommendedName>
        <fullName evidence="2">USP domain-containing protein</fullName>
    </recommendedName>
</protein>
<dbReference type="Gene3D" id="3.90.70.10">
    <property type="entry name" value="Cysteine proteinases"/>
    <property type="match status" value="1"/>
</dbReference>
<proteinExistence type="predicted"/>
<feature type="region of interest" description="Disordered" evidence="1">
    <location>
        <begin position="1"/>
        <end position="34"/>
    </location>
</feature>
<evidence type="ECO:0000259" key="2">
    <source>
        <dbReference type="PROSITE" id="PS50235"/>
    </source>
</evidence>
<dbReference type="Pfam" id="PF17035">
    <property type="entry name" value="BET"/>
    <property type="match status" value="1"/>
</dbReference>
<feature type="domain" description="USP" evidence="2">
    <location>
        <begin position="1"/>
        <end position="196"/>
    </location>
</feature>
<dbReference type="GO" id="GO:0004843">
    <property type="term" value="F:cysteine-type deubiquitinase activity"/>
    <property type="evidence" value="ECO:0007669"/>
    <property type="project" value="InterPro"/>
</dbReference>
<dbReference type="InterPro" id="IPR001394">
    <property type="entry name" value="Peptidase_C19_UCH"/>
</dbReference>
<dbReference type="AlphaFoldDB" id="A0A835LZ48"/>
<dbReference type="InterPro" id="IPR027353">
    <property type="entry name" value="NET_dom"/>
</dbReference>
<evidence type="ECO:0000256" key="1">
    <source>
        <dbReference type="SAM" id="MobiDB-lite"/>
    </source>
</evidence>
<dbReference type="InterPro" id="IPR038336">
    <property type="entry name" value="NET_sf"/>
</dbReference>